<organism evidence="7">
    <name type="scientific">marine metagenome</name>
    <dbReference type="NCBI Taxonomy" id="408172"/>
    <lineage>
        <taxon>unclassified sequences</taxon>
        <taxon>metagenomes</taxon>
        <taxon>ecological metagenomes</taxon>
    </lineage>
</organism>
<proteinExistence type="predicted"/>
<keyword evidence="3" id="KW-0067">ATP-binding</keyword>
<dbReference type="GO" id="GO:0003676">
    <property type="term" value="F:nucleic acid binding"/>
    <property type="evidence" value="ECO:0007669"/>
    <property type="project" value="InterPro"/>
</dbReference>
<reference evidence="7" key="1">
    <citation type="submission" date="2018-05" db="EMBL/GenBank/DDBJ databases">
        <authorList>
            <person name="Lanie J.A."/>
            <person name="Ng W.-L."/>
            <person name="Kazmierczak K.M."/>
            <person name="Andrzejewski T.M."/>
            <person name="Davidsen T.M."/>
            <person name="Wayne K.J."/>
            <person name="Tettelin H."/>
            <person name="Glass J.I."/>
            <person name="Rusch D."/>
            <person name="Podicherti R."/>
            <person name="Tsui H.-C.T."/>
            <person name="Winkler M.E."/>
        </authorList>
    </citation>
    <scope>NUCLEOTIDE SEQUENCE</scope>
</reference>
<dbReference type="Gene3D" id="2.40.50.140">
    <property type="entry name" value="Nucleic acid-binding proteins"/>
    <property type="match status" value="1"/>
</dbReference>
<keyword evidence="5" id="KW-0030">Aminoacyl-tRNA synthetase</keyword>
<accession>A0A382JHD1</accession>
<dbReference type="PANTHER" id="PTHR22594:SF5">
    <property type="entry name" value="ASPARTATE--TRNA LIGASE, MITOCHONDRIAL"/>
    <property type="match status" value="1"/>
</dbReference>
<dbReference type="NCBIfam" id="NF001750">
    <property type="entry name" value="PRK00476.1"/>
    <property type="match status" value="1"/>
</dbReference>
<evidence type="ECO:0000256" key="3">
    <source>
        <dbReference type="ARBA" id="ARBA00022840"/>
    </source>
</evidence>
<dbReference type="Gene3D" id="3.30.930.10">
    <property type="entry name" value="Bira Bifunctional Protein, Domain 2"/>
    <property type="match status" value="1"/>
</dbReference>
<dbReference type="InterPro" id="IPR004364">
    <property type="entry name" value="Aa-tRNA-synt_II"/>
</dbReference>
<evidence type="ECO:0000313" key="7">
    <source>
        <dbReference type="EMBL" id="SVC11065.1"/>
    </source>
</evidence>
<dbReference type="CDD" id="cd04317">
    <property type="entry name" value="EcAspRS_like_N"/>
    <property type="match status" value="1"/>
</dbReference>
<sequence>MYKDVNSGELRKGDVGKSITVAGWVSRRRDHGNLIFIDLRDRSGLLQVVFNPKLSSSAHKNAQMLRSEWVIQVSGDLVQRIQGSENPDLPTGDIELSADKLVVISRSKTPPFEVEDDLNIDDLTRLKYRFIDLRRPKMQALLKLRHDVTRTIWNYLSNQGFIQVETPILIKSTPEGARDYLVPSRLHKGQFYALPQSPQQLKQMLMVSGVERYFQIAHCFRDEDLRADRQPEHTQLDLEMSFVHQEDVMNLVEALFSTIVKKVRPTNKLSEPFIRISYDEAMERFGTDKPDVRFG</sequence>
<dbReference type="NCBIfam" id="TIGR00459">
    <property type="entry name" value="aspS_bact"/>
    <property type="match status" value="1"/>
</dbReference>
<dbReference type="InterPro" id="IPR002312">
    <property type="entry name" value="Asp/Asn-tRNA-synth_IIb"/>
</dbReference>
<dbReference type="InterPro" id="IPR047089">
    <property type="entry name" value="Asp-tRNA-ligase_1_N"/>
</dbReference>
<evidence type="ECO:0000256" key="5">
    <source>
        <dbReference type="ARBA" id="ARBA00023146"/>
    </source>
</evidence>
<name>A0A382JHD1_9ZZZZ</name>
<dbReference type="InterPro" id="IPR012340">
    <property type="entry name" value="NA-bd_OB-fold"/>
</dbReference>
<dbReference type="GO" id="GO:0004815">
    <property type="term" value="F:aspartate-tRNA ligase activity"/>
    <property type="evidence" value="ECO:0007669"/>
    <property type="project" value="TreeGrafter"/>
</dbReference>
<dbReference type="EMBL" id="UINC01074150">
    <property type="protein sequence ID" value="SVC11065.1"/>
    <property type="molecule type" value="Genomic_DNA"/>
</dbReference>
<keyword evidence="4" id="KW-0648">Protein biosynthesis</keyword>
<dbReference type="GO" id="GO:0005524">
    <property type="term" value="F:ATP binding"/>
    <property type="evidence" value="ECO:0007669"/>
    <property type="project" value="UniProtKB-KW"/>
</dbReference>
<dbReference type="Pfam" id="PF00152">
    <property type="entry name" value="tRNA-synt_2"/>
    <property type="match status" value="1"/>
</dbReference>
<dbReference type="PROSITE" id="PS50862">
    <property type="entry name" value="AA_TRNA_LIGASE_II"/>
    <property type="match status" value="1"/>
</dbReference>
<evidence type="ECO:0000256" key="1">
    <source>
        <dbReference type="ARBA" id="ARBA00022598"/>
    </source>
</evidence>
<evidence type="ECO:0000259" key="6">
    <source>
        <dbReference type="PROSITE" id="PS50862"/>
    </source>
</evidence>
<protein>
    <recommendedName>
        <fullName evidence="6">Aminoacyl-transfer RNA synthetases class-II family profile domain-containing protein</fullName>
    </recommendedName>
</protein>
<dbReference type="PANTHER" id="PTHR22594">
    <property type="entry name" value="ASPARTYL/LYSYL-TRNA SYNTHETASE"/>
    <property type="match status" value="1"/>
</dbReference>
<dbReference type="InterPro" id="IPR045864">
    <property type="entry name" value="aa-tRNA-synth_II/BPL/LPL"/>
</dbReference>
<dbReference type="InterPro" id="IPR006195">
    <property type="entry name" value="aa-tRNA-synth_II"/>
</dbReference>
<dbReference type="AlphaFoldDB" id="A0A382JHD1"/>
<evidence type="ECO:0000256" key="2">
    <source>
        <dbReference type="ARBA" id="ARBA00022741"/>
    </source>
</evidence>
<feature type="non-terminal residue" evidence="7">
    <location>
        <position position="295"/>
    </location>
</feature>
<dbReference type="InterPro" id="IPR004524">
    <property type="entry name" value="Asp-tRNA-ligase_1"/>
</dbReference>
<dbReference type="InterPro" id="IPR004365">
    <property type="entry name" value="NA-bd_OB_tRNA"/>
</dbReference>
<dbReference type="SUPFAM" id="SSF55681">
    <property type="entry name" value="Class II aaRS and biotin synthetases"/>
    <property type="match status" value="1"/>
</dbReference>
<keyword evidence="1" id="KW-0436">Ligase</keyword>
<dbReference type="PRINTS" id="PR01042">
    <property type="entry name" value="TRNASYNTHASP"/>
</dbReference>
<dbReference type="GO" id="GO:0006422">
    <property type="term" value="P:aspartyl-tRNA aminoacylation"/>
    <property type="evidence" value="ECO:0007669"/>
    <property type="project" value="TreeGrafter"/>
</dbReference>
<dbReference type="Pfam" id="PF01336">
    <property type="entry name" value="tRNA_anti-codon"/>
    <property type="match status" value="1"/>
</dbReference>
<dbReference type="SUPFAM" id="SSF50249">
    <property type="entry name" value="Nucleic acid-binding proteins"/>
    <property type="match status" value="1"/>
</dbReference>
<gene>
    <name evidence="7" type="ORF">METZ01_LOCUS263919</name>
</gene>
<feature type="domain" description="Aminoacyl-transfer RNA synthetases class-II family profile" evidence="6">
    <location>
        <begin position="142"/>
        <end position="295"/>
    </location>
</feature>
<keyword evidence="2" id="KW-0547">Nucleotide-binding</keyword>
<evidence type="ECO:0000256" key="4">
    <source>
        <dbReference type="ARBA" id="ARBA00022917"/>
    </source>
</evidence>